<sequence>MSDKRPENSLFREEAMAASSSNTMGKVLLRQPREYRWYAMILAGIVLFALVLLFTGEYGRHARVFGVITVDKGLVKVTAIKEGRVAQQVFEQGQLVDKGDLLYVISTTRHSSTDKDLDASLLERQKSLQTSMERDLELARNAFDDEMALLKGKVKARQQEIAHLDEQLGIYGERLELSQQGIARNQKLLKAGHVNQVQIDNLMEAHLSLKTRLSELRMKRSSSVASLDELQVQLQLKPDEFGEKENRLERALIENRQRIADISANIDYQIYAPSSGVIGGQYTHTGEFIRKGNVLATLIPQGSQLQAELYVPADAIGFIQSGQTVAMRYSAFPYQHFGIQGGQVVNVSKVISLPEELETSIKLEGAVYKVTVAIESQSINAKGDDIPLEAGMELEASIKLEKRSLMQWILDPIYSLRDS</sequence>
<keyword evidence="5 7" id="KW-1133">Transmembrane helix</keyword>
<comment type="caution">
    <text evidence="10">The sequence shown here is derived from an EMBL/GenBank/DDBJ whole genome shotgun (WGS) entry which is preliminary data.</text>
</comment>
<evidence type="ECO:0000256" key="4">
    <source>
        <dbReference type="ARBA" id="ARBA00022692"/>
    </source>
</evidence>
<dbReference type="InterPro" id="IPR006144">
    <property type="entry name" value="Secretion_HlyD_CS"/>
</dbReference>
<dbReference type="PANTHER" id="PTHR30386:SF28">
    <property type="entry name" value="EXPORTED PROTEIN"/>
    <property type="match status" value="1"/>
</dbReference>
<feature type="domain" description="AprE-like beta-barrel" evidence="9">
    <location>
        <begin position="306"/>
        <end position="400"/>
    </location>
</feature>
<evidence type="ECO:0000259" key="9">
    <source>
        <dbReference type="Pfam" id="PF26002"/>
    </source>
</evidence>
<dbReference type="Pfam" id="PF26002">
    <property type="entry name" value="Beta-barrel_AprE"/>
    <property type="match status" value="1"/>
</dbReference>
<organism evidence="10 11">
    <name type="scientific">Shewanella submarina</name>
    <dbReference type="NCBI Taxonomy" id="2016376"/>
    <lineage>
        <taxon>Bacteria</taxon>
        <taxon>Pseudomonadati</taxon>
        <taxon>Pseudomonadota</taxon>
        <taxon>Gammaproteobacteria</taxon>
        <taxon>Alteromonadales</taxon>
        <taxon>Shewanellaceae</taxon>
        <taxon>Shewanella</taxon>
    </lineage>
</organism>
<reference evidence="11" key="1">
    <citation type="journal article" date="2019" name="Int. J. Syst. Evol. Microbiol.">
        <title>The Global Catalogue of Microorganisms (GCM) 10K type strain sequencing project: providing services to taxonomists for standard genome sequencing and annotation.</title>
        <authorList>
            <consortium name="The Broad Institute Genomics Platform"/>
            <consortium name="The Broad Institute Genome Sequencing Center for Infectious Disease"/>
            <person name="Wu L."/>
            <person name="Ma J."/>
        </authorList>
    </citation>
    <scope>NUCLEOTIDE SEQUENCE [LARGE SCALE GENOMIC DNA]</scope>
    <source>
        <strain evidence="11">KCTC 52277</strain>
    </source>
</reference>
<comment type="similarity">
    <text evidence="2">Belongs to the membrane fusion protein (MFP) (TC 8.A.1) family.</text>
</comment>
<keyword evidence="6 7" id="KW-0472">Membrane</keyword>
<dbReference type="InterPro" id="IPR050739">
    <property type="entry name" value="MFP"/>
</dbReference>
<dbReference type="EMBL" id="JBHRTD010000017">
    <property type="protein sequence ID" value="MFC3139572.1"/>
    <property type="molecule type" value="Genomic_DNA"/>
</dbReference>
<evidence type="ECO:0000256" key="3">
    <source>
        <dbReference type="ARBA" id="ARBA00022448"/>
    </source>
</evidence>
<feature type="transmembrane region" description="Helical" evidence="7">
    <location>
        <begin position="35"/>
        <end position="54"/>
    </location>
</feature>
<dbReference type="PANTHER" id="PTHR30386">
    <property type="entry name" value="MEMBRANE FUSION SUBUNIT OF EMRAB-TOLC MULTIDRUG EFFLUX PUMP"/>
    <property type="match status" value="1"/>
</dbReference>
<gene>
    <name evidence="10" type="ORF">ACFOE0_15485</name>
</gene>
<dbReference type="Gene3D" id="1.10.287.470">
    <property type="entry name" value="Helix hairpin bin"/>
    <property type="match status" value="1"/>
</dbReference>
<evidence type="ECO:0000256" key="6">
    <source>
        <dbReference type="ARBA" id="ARBA00023136"/>
    </source>
</evidence>
<dbReference type="SUPFAM" id="SSF111369">
    <property type="entry name" value="HlyD-like secretion proteins"/>
    <property type="match status" value="1"/>
</dbReference>
<evidence type="ECO:0000313" key="11">
    <source>
        <dbReference type="Proteomes" id="UP001595621"/>
    </source>
</evidence>
<dbReference type="Proteomes" id="UP001595621">
    <property type="component" value="Unassembled WGS sequence"/>
</dbReference>
<name>A0ABV7GKF9_9GAMM</name>
<proteinExistence type="inferred from homology"/>
<dbReference type="Gene3D" id="2.40.30.170">
    <property type="match status" value="1"/>
</dbReference>
<dbReference type="RefSeq" id="WP_248936071.1">
    <property type="nucleotide sequence ID" value="NZ_JAKILF010000004.1"/>
</dbReference>
<dbReference type="Gene3D" id="2.40.50.100">
    <property type="match status" value="1"/>
</dbReference>
<feature type="domain" description="Multidrug resistance protein MdtA-like barrel-sandwich hybrid" evidence="8">
    <location>
        <begin position="75"/>
        <end position="297"/>
    </location>
</feature>
<dbReference type="InterPro" id="IPR058982">
    <property type="entry name" value="Beta-barrel_AprE"/>
</dbReference>
<comment type="subcellular location">
    <subcellularLocation>
        <location evidence="1">Membrane</location>
        <topology evidence="1">Single-pass membrane protein</topology>
    </subcellularLocation>
</comment>
<dbReference type="InterPro" id="IPR058625">
    <property type="entry name" value="MdtA-like_BSH"/>
</dbReference>
<evidence type="ECO:0000313" key="10">
    <source>
        <dbReference type="EMBL" id="MFC3139572.1"/>
    </source>
</evidence>
<keyword evidence="3" id="KW-0813">Transport</keyword>
<evidence type="ECO:0000256" key="7">
    <source>
        <dbReference type="SAM" id="Phobius"/>
    </source>
</evidence>
<protein>
    <submittedName>
        <fullName evidence="10">HlyD family secretion protein</fullName>
    </submittedName>
</protein>
<evidence type="ECO:0000256" key="1">
    <source>
        <dbReference type="ARBA" id="ARBA00004167"/>
    </source>
</evidence>
<dbReference type="PRINTS" id="PR01490">
    <property type="entry name" value="RTXTOXIND"/>
</dbReference>
<accession>A0ABV7GKF9</accession>
<dbReference type="PROSITE" id="PS00543">
    <property type="entry name" value="HLYD_FAMILY"/>
    <property type="match status" value="1"/>
</dbReference>
<keyword evidence="4 7" id="KW-0812">Transmembrane</keyword>
<evidence type="ECO:0000259" key="8">
    <source>
        <dbReference type="Pfam" id="PF25917"/>
    </source>
</evidence>
<evidence type="ECO:0000256" key="5">
    <source>
        <dbReference type="ARBA" id="ARBA00022989"/>
    </source>
</evidence>
<dbReference type="Pfam" id="PF25917">
    <property type="entry name" value="BSH_RND"/>
    <property type="match status" value="1"/>
</dbReference>
<keyword evidence="11" id="KW-1185">Reference proteome</keyword>
<evidence type="ECO:0000256" key="2">
    <source>
        <dbReference type="ARBA" id="ARBA00009477"/>
    </source>
</evidence>